<reference evidence="6 7" key="1">
    <citation type="submission" date="2020-07" db="EMBL/GenBank/DDBJ databases">
        <title>Endozoicomonas sp. nov., isolated from sediment.</title>
        <authorList>
            <person name="Gu T."/>
        </authorList>
    </citation>
    <scope>NUCLEOTIDE SEQUENCE [LARGE SCALE GENOMIC DNA]</scope>
    <source>
        <strain evidence="6 7">SM1973</strain>
    </source>
</reference>
<dbReference type="InterPro" id="IPR036390">
    <property type="entry name" value="WH_DNA-bd_sf"/>
</dbReference>
<feature type="compositionally biased region" description="Acidic residues" evidence="5">
    <location>
        <begin position="284"/>
        <end position="296"/>
    </location>
</feature>
<keyword evidence="3" id="KW-0159">Chromosome partition</keyword>
<organism evidence="6 7">
    <name type="scientific">Spartinivicinus marinus</name>
    <dbReference type="NCBI Taxonomy" id="2994442"/>
    <lineage>
        <taxon>Bacteria</taxon>
        <taxon>Pseudomonadati</taxon>
        <taxon>Pseudomonadota</taxon>
        <taxon>Gammaproteobacteria</taxon>
        <taxon>Oceanospirillales</taxon>
        <taxon>Zooshikellaceae</taxon>
        <taxon>Spartinivicinus</taxon>
    </lineage>
</organism>
<feature type="region of interest" description="Disordered" evidence="5">
    <location>
        <begin position="405"/>
        <end position="436"/>
    </location>
</feature>
<evidence type="ECO:0000256" key="5">
    <source>
        <dbReference type="SAM" id="MobiDB-lite"/>
    </source>
</evidence>
<feature type="region of interest" description="Disordered" evidence="5">
    <location>
        <begin position="494"/>
        <end position="521"/>
    </location>
</feature>
<evidence type="ECO:0000256" key="4">
    <source>
        <dbReference type="ARBA" id="ARBA00023306"/>
    </source>
</evidence>
<keyword evidence="7" id="KW-1185">Reference proteome</keyword>
<dbReference type="GO" id="GO:0051304">
    <property type="term" value="P:chromosome separation"/>
    <property type="evidence" value="ECO:0007669"/>
    <property type="project" value="InterPro"/>
</dbReference>
<feature type="compositionally biased region" description="Low complexity" evidence="5">
    <location>
        <begin position="415"/>
        <end position="432"/>
    </location>
</feature>
<keyword evidence="4" id="KW-0131">Cell cycle</keyword>
<dbReference type="InterPro" id="IPR036388">
    <property type="entry name" value="WH-like_DNA-bd_sf"/>
</dbReference>
<dbReference type="Pfam" id="PF04079">
    <property type="entry name" value="SMC_ScpB"/>
    <property type="match status" value="1"/>
</dbReference>
<protein>
    <submittedName>
        <fullName evidence="6">SMC-Scp complex subunit ScpB</fullName>
    </submittedName>
</protein>
<dbReference type="Proteomes" id="UP000569732">
    <property type="component" value="Unassembled WGS sequence"/>
</dbReference>
<dbReference type="PANTHER" id="PTHR34298">
    <property type="entry name" value="SEGREGATION AND CONDENSATION PROTEIN B"/>
    <property type="match status" value="1"/>
</dbReference>
<dbReference type="PANTHER" id="PTHR34298:SF2">
    <property type="entry name" value="SEGREGATION AND CONDENSATION PROTEIN B"/>
    <property type="match status" value="1"/>
</dbReference>
<comment type="caution">
    <text evidence="6">The sequence shown here is derived from an EMBL/GenBank/DDBJ whole genome shotgun (WGS) entry which is preliminary data.</text>
</comment>
<dbReference type="GO" id="GO:0051301">
    <property type="term" value="P:cell division"/>
    <property type="evidence" value="ECO:0007669"/>
    <property type="project" value="UniProtKB-KW"/>
</dbReference>
<feature type="region of interest" description="Disordered" evidence="5">
    <location>
        <begin position="314"/>
        <end position="333"/>
    </location>
</feature>
<dbReference type="AlphaFoldDB" id="A0A853I4J2"/>
<feature type="compositionally biased region" description="Polar residues" evidence="5">
    <location>
        <begin position="508"/>
        <end position="521"/>
    </location>
</feature>
<sequence>MTEQPAIKLANIIEAALLASNKPLNLEQMRQLFPEEAGPSKEEIQQALIDIAAACDGRGFELKEVASGYRFQIRQEMAPWVGKLWEEKPQRYTRALLETLALVAYRQPVTRAEIEEIRGVSVSSSIMKTLLEREWVRIVGYRDVPGRPAMYATTRQFLDYFSLTNLDELPPLSELQDIEKANQELALEEGDEAVTSVISDTLSSTDSPAEAGAESLEAESEEVDEEALFQEIEEMQKDLPEDFIDPAKLEPEELAALEEKQQSDPEEEASKEAEDTALSPVDAEQIETAEDTETDDTSLIQAGIPQEEYEAAEVADIAVTDSSSDEPATNKDELAINSDVQAGDDVTVDTIAADVIEDAELAGLTSLFDDVSADSPEPVVSELEAIASELEAMDEQEREELVVEPDADEFNDIQTSNNTTNASNSTDNDSATQLSQDTDLVEQATFMADEEEDSGTAEVVTTITSTDSEPADHMAADVLATELLTSSADTVIPSIFQDETETDHTPSDESLATRSSDSQDS</sequence>
<feature type="compositionally biased region" description="Basic and acidic residues" evidence="5">
    <location>
        <begin position="257"/>
        <end position="274"/>
    </location>
</feature>
<evidence type="ECO:0000313" key="7">
    <source>
        <dbReference type="Proteomes" id="UP000569732"/>
    </source>
</evidence>
<evidence type="ECO:0000313" key="6">
    <source>
        <dbReference type="EMBL" id="NYZ67589.1"/>
    </source>
</evidence>
<dbReference type="NCBIfam" id="TIGR00281">
    <property type="entry name" value="SMC-Scp complex subunit ScpB"/>
    <property type="match status" value="1"/>
</dbReference>
<feature type="region of interest" description="Disordered" evidence="5">
    <location>
        <begin position="199"/>
        <end position="225"/>
    </location>
</feature>
<dbReference type="Gene3D" id="1.10.10.10">
    <property type="entry name" value="Winged helix-like DNA-binding domain superfamily/Winged helix DNA-binding domain"/>
    <property type="match status" value="2"/>
</dbReference>
<dbReference type="SUPFAM" id="SSF46785">
    <property type="entry name" value="Winged helix' DNA-binding domain"/>
    <property type="match status" value="2"/>
</dbReference>
<feature type="compositionally biased region" description="Acidic residues" evidence="5">
    <location>
        <begin position="216"/>
        <end position="225"/>
    </location>
</feature>
<evidence type="ECO:0000256" key="2">
    <source>
        <dbReference type="ARBA" id="ARBA00022618"/>
    </source>
</evidence>
<evidence type="ECO:0000256" key="3">
    <source>
        <dbReference type="ARBA" id="ARBA00022829"/>
    </source>
</evidence>
<proteinExistence type="predicted"/>
<evidence type="ECO:0000256" key="1">
    <source>
        <dbReference type="ARBA" id="ARBA00022490"/>
    </source>
</evidence>
<dbReference type="EMBL" id="JACCKB010000027">
    <property type="protein sequence ID" value="NYZ67589.1"/>
    <property type="molecule type" value="Genomic_DNA"/>
</dbReference>
<accession>A0A853I4J2</accession>
<name>A0A853I4J2_9GAMM</name>
<dbReference type="InterPro" id="IPR005234">
    <property type="entry name" value="ScpB_csome_segregation"/>
</dbReference>
<keyword evidence="2" id="KW-0132">Cell division</keyword>
<feature type="region of interest" description="Disordered" evidence="5">
    <location>
        <begin position="257"/>
        <end position="308"/>
    </location>
</feature>
<keyword evidence="1" id="KW-0963">Cytoplasm</keyword>
<gene>
    <name evidence="6" type="primary">scpB</name>
    <name evidence="6" type="ORF">H0A36_16375</name>
</gene>